<dbReference type="GO" id="GO:0044325">
    <property type="term" value="F:transmembrane transporter binding"/>
    <property type="evidence" value="ECO:0007669"/>
    <property type="project" value="TreeGrafter"/>
</dbReference>
<accession>A0A9Q1FMP0</accession>
<sequence length="472" mass="51544">PAVGVWTCLSGPTTAGLLCCWRGSGRPSQREGGGESDSLREPVPDSLSYNPGETMMAAAVERGGVRAAFLNPGSGGGGGPAATVGLGAAAGTVGSGGMMPVPMNLFATWEIDRSSPSCVPRLCSLTLKKLIVLKELDKDLNSVVIAVKIQGSKRVLRSNEYILPPSGLMETDLELTFSLQYLHFLKRDANRLQILLQRRKRYKNRAILGYKTLALAVINMAEVMQHPTDGGQILGLHSNVKEAPVRAAEISVFSLSSQPIDLQSAPKTKPSDRSPDMENYSEEDEDSYSSEQEASDDAVHGQDLYYEDDVRKLKKTRRKMIRTTSMSRQHNFKQKFVALLKRFKVPEEVLDSDPVEQTQEVEEDLDRLYDSLEGYNQSDSGQEMEDNDSVVSTPKPKLKPFFDGTSSCSSQAELGVSPSLKPQHSDGIGPSGAFQSTENKLPGGQVSAARFHGPLCWGGHRNRQQQWPGCQR</sequence>
<evidence type="ECO:0000256" key="2">
    <source>
        <dbReference type="ARBA" id="ARBA00022553"/>
    </source>
</evidence>
<dbReference type="Pfam" id="PF25332">
    <property type="entry name" value="C2_PACS_N"/>
    <property type="match status" value="1"/>
</dbReference>
<protein>
    <recommendedName>
        <fullName evidence="4">Phosphofurin acidic cluster sorting protein 1/2 N-terminal C2 domain-containing protein</fullName>
    </recommendedName>
</protein>
<proteinExistence type="inferred from homology"/>
<evidence type="ECO:0000259" key="4">
    <source>
        <dbReference type="Pfam" id="PF25332"/>
    </source>
</evidence>
<dbReference type="InterPro" id="IPR057541">
    <property type="entry name" value="PACS1/2_N"/>
</dbReference>
<evidence type="ECO:0000313" key="5">
    <source>
        <dbReference type="EMBL" id="KAJ8361434.1"/>
    </source>
</evidence>
<gene>
    <name evidence="5" type="ORF">SKAU_G00179590</name>
</gene>
<feature type="compositionally biased region" description="Basic and acidic residues" evidence="3">
    <location>
        <begin position="28"/>
        <end position="43"/>
    </location>
</feature>
<dbReference type="AlphaFoldDB" id="A0A9Q1FMP0"/>
<feature type="non-terminal residue" evidence="5">
    <location>
        <position position="1"/>
    </location>
</feature>
<keyword evidence="6" id="KW-1185">Reference proteome</keyword>
<dbReference type="PANTHER" id="PTHR13280:SF14">
    <property type="entry name" value="PHOSPHOFURIN ACIDIC CLUSTER SORTING PROTEIN 1"/>
    <property type="match status" value="1"/>
</dbReference>
<organism evidence="5 6">
    <name type="scientific">Synaphobranchus kaupii</name>
    <name type="common">Kaup's arrowtooth eel</name>
    <dbReference type="NCBI Taxonomy" id="118154"/>
    <lineage>
        <taxon>Eukaryota</taxon>
        <taxon>Metazoa</taxon>
        <taxon>Chordata</taxon>
        <taxon>Craniata</taxon>
        <taxon>Vertebrata</taxon>
        <taxon>Euteleostomi</taxon>
        <taxon>Actinopterygii</taxon>
        <taxon>Neopterygii</taxon>
        <taxon>Teleostei</taxon>
        <taxon>Anguilliformes</taxon>
        <taxon>Synaphobranchidae</taxon>
        <taxon>Synaphobranchus</taxon>
    </lineage>
</organism>
<evidence type="ECO:0000256" key="3">
    <source>
        <dbReference type="SAM" id="MobiDB-lite"/>
    </source>
</evidence>
<dbReference type="Proteomes" id="UP001152622">
    <property type="component" value="Chromosome 5"/>
</dbReference>
<dbReference type="EMBL" id="JAINUF010000005">
    <property type="protein sequence ID" value="KAJ8361434.1"/>
    <property type="molecule type" value="Genomic_DNA"/>
</dbReference>
<keyword evidence="2" id="KW-0597">Phosphoprotein</keyword>
<feature type="compositionally biased region" description="Acidic residues" evidence="3">
    <location>
        <begin position="279"/>
        <end position="296"/>
    </location>
</feature>
<dbReference type="InterPro" id="IPR019381">
    <property type="entry name" value="PACS1/2_C"/>
</dbReference>
<comment type="caution">
    <text evidence="5">The sequence shown here is derived from an EMBL/GenBank/DDBJ whole genome shotgun (WGS) entry which is preliminary data.</text>
</comment>
<comment type="similarity">
    <text evidence="1">Belongs to the PACS family.</text>
</comment>
<dbReference type="GO" id="GO:0072659">
    <property type="term" value="P:protein localization to plasma membrane"/>
    <property type="evidence" value="ECO:0007669"/>
    <property type="project" value="TreeGrafter"/>
</dbReference>
<evidence type="ECO:0000313" key="6">
    <source>
        <dbReference type="Proteomes" id="UP001152622"/>
    </source>
</evidence>
<dbReference type="PANTHER" id="PTHR13280">
    <property type="entry name" value="PHOSPHOFURIN ACIDIC CLUSTER SORTING PROTEIN"/>
    <property type="match status" value="1"/>
</dbReference>
<reference evidence="5" key="1">
    <citation type="journal article" date="2023" name="Science">
        <title>Genome structures resolve the early diversification of teleost fishes.</title>
        <authorList>
            <person name="Parey E."/>
            <person name="Louis A."/>
            <person name="Montfort J."/>
            <person name="Bouchez O."/>
            <person name="Roques C."/>
            <person name="Iampietro C."/>
            <person name="Lluch J."/>
            <person name="Castinel A."/>
            <person name="Donnadieu C."/>
            <person name="Desvignes T."/>
            <person name="Floi Bucao C."/>
            <person name="Jouanno E."/>
            <person name="Wen M."/>
            <person name="Mejri S."/>
            <person name="Dirks R."/>
            <person name="Jansen H."/>
            <person name="Henkel C."/>
            <person name="Chen W.J."/>
            <person name="Zahm M."/>
            <person name="Cabau C."/>
            <person name="Klopp C."/>
            <person name="Thompson A.W."/>
            <person name="Robinson-Rechavi M."/>
            <person name="Braasch I."/>
            <person name="Lecointre G."/>
            <person name="Bobe J."/>
            <person name="Postlethwait J.H."/>
            <person name="Berthelot C."/>
            <person name="Roest Crollius H."/>
            <person name="Guiguen Y."/>
        </authorList>
    </citation>
    <scope>NUCLEOTIDE SEQUENCE</scope>
    <source>
        <strain evidence="5">WJC10195</strain>
    </source>
</reference>
<feature type="domain" description="Phosphofurin acidic cluster sorting protein 1/2 N-terminal C2" evidence="4">
    <location>
        <begin position="101"/>
        <end position="230"/>
    </location>
</feature>
<feature type="region of interest" description="Disordered" evidence="3">
    <location>
        <begin position="24"/>
        <end position="47"/>
    </location>
</feature>
<name>A0A9Q1FMP0_SYNKA</name>
<evidence type="ECO:0000256" key="1">
    <source>
        <dbReference type="ARBA" id="ARBA00008590"/>
    </source>
</evidence>
<dbReference type="OrthoDB" id="28829at2759"/>
<feature type="region of interest" description="Disordered" evidence="3">
    <location>
        <begin position="261"/>
        <end position="303"/>
    </location>
</feature>
<feature type="region of interest" description="Disordered" evidence="3">
    <location>
        <begin position="373"/>
        <end position="449"/>
    </location>
</feature>